<evidence type="ECO:0000313" key="4">
    <source>
        <dbReference type="Proteomes" id="UP000521943"/>
    </source>
</evidence>
<dbReference type="Proteomes" id="UP000521943">
    <property type="component" value="Unassembled WGS sequence"/>
</dbReference>
<keyword evidence="4" id="KW-1185">Reference proteome</keyword>
<accession>A0A8H6M3C1</accession>
<feature type="region of interest" description="Disordered" evidence="1">
    <location>
        <begin position="33"/>
        <end position="62"/>
    </location>
</feature>
<evidence type="ECO:0000256" key="2">
    <source>
        <dbReference type="SAM" id="SignalP"/>
    </source>
</evidence>
<evidence type="ECO:0000256" key="1">
    <source>
        <dbReference type="SAM" id="MobiDB-lite"/>
    </source>
</evidence>
<organism evidence="3 4">
    <name type="scientific">Ephemerocybe angulata</name>
    <dbReference type="NCBI Taxonomy" id="980116"/>
    <lineage>
        <taxon>Eukaryota</taxon>
        <taxon>Fungi</taxon>
        <taxon>Dikarya</taxon>
        <taxon>Basidiomycota</taxon>
        <taxon>Agaricomycotina</taxon>
        <taxon>Agaricomycetes</taxon>
        <taxon>Agaricomycetidae</taxon>
        <taxon>Agaricales</taxon>
        <taxon>Agaricineae</taxon>
        <taxon>Psathyrellaceae</taxon>
        <taxon>Ephemerocybe</taxon>
    </lineage>
</organism>
<comment type="caution">
    <text evidence="3">The sequence shown here is derived from an EMBL/GenBank/DDBJ whole genome shotgun (WGS) entry which is preliminary data.</text>
</comment>
<proteinExistence type="predicted"/>
<reference evidence="3 4" key="1">
    <citation type="submission" date="2020-07" db="EMBL/GenBank/DDBJ databases">
        <title>Comparative genomics of pyrophilous fungi reveals a link between fire events and developmental genes.</title>
        <authorList>
            <consortium name="DOE Joint Genome Institute"/>
            <person name="Steindorff A.S."/>
            <person name="Carver A."/>
            <person name="Calhoun S."/>
            <person name="Stillman K."/>
            <person name="Liu H."/>
            <person name="Lipzen A."/>
            <person name="Pangilinan J."/>
            <person name="Labutti K."/>
            <person name="Bruns T.D."/>
            <person name="Grigoriev I.V."/>
        </authorList>
    </citation>
    <scope>NUCLEOTIDE SEQUENCE [LARGE SCALE GENOMIC DNA]</scope>
    <source>
        <strain evidence="3 4">CBS 144469</strain>
    </source>
</reference>
<feature type="signal peptide" evidence="2">
    <location>
        <begin position="1"/>
        <end position="30"/>
    </location>
</feature>
<sequence>MALNSKLTHLLSLLLPALLLLGTFLPAVEATNRAKGVSKARVGGSKGAVKDSHGSSGKRPASALAPNAFQLGIGRTSPQFGVSITNSAGFHPRREFLDDGLERRQWTREVVRRAIMDALLEELDLD</sequence>
<keyword evidence="2" id="KW-0732">Signal</keyword>
<dbReference type="EMBL" id="JACGCI010000036">
    <property type="protein sequence ID" value="KAF6754053.1"/>
    <property type="molecule type" value="Genomic_DNA"/>
</dbReference>
<dbReference type="AlphaFoldDB" id="A0A8H6M3C1"/>
<feature type="chain" id="PRO_5034455686" evidence="2">
    <location>
        <begin position="31"/>
        <end position="126"/>
    </location>
</feature>
<protein>
    <submittedName>
        <fullName evidence="3">Uncharacterized protein</fullName>
    </submittedName>
</protein>
<gene>
    <name evidence="3" type="ORF">DFP72DRAFT_900272</name>
</gene>
<name>A0A8H6M3C1_9AGAR</name>
<evidence type="ECO:0000313" key="3">
    <source>
        <dbReference type="EMBL" id="KAF6754053.1"/>
    </source>
</evidence>